<evidence type="ECO:0000313" key="2">
    <source>
        <dbReference type="Proteomes" id="UP000326532"/>
    </source>
</evidence>
<gene>
    <name evidence="1" type="ORF">BDV34DRAFT_237473</name>
</gene>
<dbReference type="Proteomes" id="UP000326532">
    <property type="component" value="Unassembled WGS sequence"/>
</dbReference>
<name>A0A5N6D8Q8_ASPPA</name>
<organism evidence="1 2">
    <name type="scientific">Aspergillus parasiticus</name>
    <dbReference type="NCBI Taxonomy" id="5067"/>
    <lineage>
        <taxon>Eukaryota</taxon>
        <taxon>Fungi</taxon>
        <taxon>Dikarya</taxon>
        <taxon>Ascomycota</taxon>
        <taxon>Pezizomycotina</taxon>
        <taxon>Eurotiomycetes</taxon>
        <taxon>Eurotiomycetidae</taxon>
        <taxon>Eurotiales</taxon>
        <taxon>Aspergillaceae</taxon>
        <taxon>Aspergillus</taxon>
        <taxon>Aspergillus subgen. Circumdati</taxon>
    </lineage>
</organism>
<keyword evidence="2" id="KW-1185">Reference proteome</keyword>
<reference evidence="1 2" key="1">
    <citation type="submission" date="2019-04" db="EMBL/GenBank/DDBJ databases">
        <title>Fungal friends and foes A comparative genomics study of 23 Aspergillus species from section Flavi.</title>
        <authorList>
            <consortium name="DOE Joint Genome Institute"/>
            <person name="Kjaerbolling I."/>
            <person name="Vesth T.C."/>
            <person name="Frisvad J.C."/>
            <person name="Nybo J.L."/>
            <person name="Theobald S."/>
            <person name="Kildgaard S."/>
            <person name="Petersen T.I."/>
            <person name="Kuo A."/>
            <person name="Sato A."/>
            <person name="Lyhne E.K."/>
            <person name="Kogle M.E."/>
            <person name="Wiebenga A."/>
            <person name="Kun R.S."/>
            <person name="Lubbers R.J."/>
            <person name="Makela M.R."/>
            <person name="Barry K."/>
            <person name="Chovatia M."/>
            <person name="Clum A."/>
            <person name="Daum C."/>
            <person name="Haridas S."/>
            <person name="He G."/>
            <person name="LaButti K."/>
            <person name="Lipzen A."/>
            <person name="Mondo S."/>
            <person name="Pangilinan J."/>
            <person name="Riley R."/>
            <person name="Salamov A."/>
            <person name="Simmons B.A."/>
            <person name="Magnuson J.K."/>
            <person name="Henrissat B."/>
            <person name="Mortensen U.H."/>
            <person name="Larsen T.O."/>
            <person name="De vries R.P."/>
            <person name="Grigoriev I.V."/>
            <person name="Machida M."/>
            <person name="Baker S.E."/>
            <person name="Andersen M.R."/>
        </authorList>
    </citation>
    <scope>NUCLEOTIDE SEQUENCE [LARGE SCALE GENOMIC DNA]</scope>
    <source>
        <strain evidence="1 2">CBS 117618</strain>
    </source>
</reference>
<evidence type="ECO:0000313" key="1">
    <source>
        <dbReference type="EMBL" id="KAB8201642.1"/>
    </source>
</evidence>
<dbReference type="OMA" id="WYCNSGL"/>
<dbReference type="EMBL" id="ML735016">
    <property type="protein sequence ID" value="KAB8201642.1"/>
    <property type="molecule type" value="Genomic_DNA"/>
</dbReference>
<dbReference type="VEuPathDB" id="FungiDB:BDV34DRAFT_237473"/>
<sequence>MSINGDPYLCCVLCGIESFLYIGSELRKAHKDWGVWAERKVNKRKSLIVPAAELEQLDLETDPPMWSFFYRAILDDPKTDRLSISGISLYLMVDRKKHRLMIDSDKALVFPGPKMAYQRWNISFRRANLFETDWNREKGLVIGYAMHPHCWLLVDRFLGHGVVKQDLRTFIQAIEIFWGTDRTLWMPDLIHGTSEYSCYDHAAPWIKHNCPRYGAGNFNRTHMSSSPFIIRDIQRLTTGARLRSIVANVPVEVIMIIIDTIYESRPPCPERIQDTRNVLEAFQWKLPDSYWPRRCNPSLIFEAQDVIKAGTQIDWVYFCLGLHELLLQEDWYCNSGLYFRGWILYLVECIEGCI</sequence>
<accession>A0A5N6D8Q8</accession>
<protein>
    <submittedName>
        <fullName evidence="1">Uncharacterized protein</fullName>
    </submittedName>
</protein>
<proteinExistence type="predicted"/>
<dbReference type="AlphaFoldDB" id="A0A5N6D8Q8"/>